<accession>A0A8D9AXR5</accession>
<name>A0A8D9AXR5_9HEMI</name>
<dbReference type="EMBL" id="HBUF01595976">
    <property type="protein sequence ID" value="CAG6774783.1"/>
    <property type="molecule type" value="Transcribed_RNA"/>
</dbReference>
<organism evidence="1">
    <name type="scientific">Cacopsylla melanoneura</name>
    <dbReference type="NCBI Taxonomy" id="428564"/>
    <lineage>
        <taxon>Eukaryota</taxon>
        <taxon>Metazoa</taxon>
        <taxon>Ecdysozoa</taxon>
        <taxon>Arthropoda</taxon>
        <taxon>Hexapoda</taxon>
        <taxon>Insecta</taxon>
        <taxon>Pterygota</taxon>
        <taxon>Neoptera</taxon>
        <taxon>Paraneoptera</taxon>
        <taxon>Hemiptera</taxon>
        <taxon>Sternorrhyncha</taxon>
        <taxon>Psylloidea</taxon>
        <taxon>Psyllidae</taxon>
        <taxon>Psyllinae</taxon>
        <taxon>Cacopsylla</taxon>
    </lineage>
</organism>
<sequence length="110" mass="12916">MVYAIESFAEVIEGTECLKFHSKSESFKQNKIRLKQQQKPKHGFNNKKHGLSQLVCTLVGRYTYIIYPCYKYEDPSCYQEDPLLKKRTLLGKKPDNQFTQEKYDVLVNST</sequence>
<evidence type="ECO:0000313" key="1">
    <source>
        <dbReference type="EMBL" id="CAG6774783.1"/>
    </source>
</evidence>
<dbReference type="AlphaFoldDB" id="A0A8D9AXR5"/>
<reference evidence="1" key="1">
    <citation type="submission" date="2021-05" db="EMBL/GenBank/DDBJ databases">
        <authorList>
            <person name="Alioto T."/>
            <person name="Alioto T."/>
            <person name="Gomez Garrido J."/>
        </authorList>
    </citation>
    <scope>NUCLEOTIDE SEQUENCE</scope>
</reference>
<protein>
    <submittedName>
        <fullName evidence="1">Uncharacterized protein</fullName>
    </submittedName>
</protein>
<proteinExistence type="predicted"/>